<accession>A0A2Z4XYQ9</accession>
<keyword evidence="1" id="KW-0560">Oxidoreductase</keyword>
<reference evidence="3 5" key="1">
    <citation type="submission" date="2017-06" db="EMBL/GenBank/DDBJ databases">
        <title>Complete genome of Francisella adeliensis.</title>
        <authorList>
            <person name="Vallesi A."/>
            <person name="Sjodin A."/>
        </authorList>
    </citation>
    <scope>NUCLEOTIDE SEQUENCE [LARGE SCALE GENOMIC DNA]</scope>
    <source>
        <strain evidence="3 5">FDC440</strain>
    </source>
</reference>
<dbReference type="EMBL" id="CP043424">
    <property type="protein sequence ID" value="QIW12247.1"/>
    <property type="molecule type" value="Genomic_DNA"/>
</dbReference>
<dbReference type="PANTHER" id="PTHR43625:SF40">
    <property type="entry name" value="ALDO-KETO REDUCTASE YAKC [NADP(+)]"/>
    <property type="match status" value="1"/>
</dbReference>
<evidence type="ECO:0000313" key="4">
    <source>
        <dbReference type="EMBL" id="QIW12247.1"/>
    </source>
</evidence>
<dbReference type="AlphaFoldDB" id="A0A2Z4XYQ9"/>
<evidence type="ECO:0000313" key="6">
    <source>
        <dbReference type="Proteomes" id="UP000681131"/>
    </source>
</evidence>
<proteinExistence type="predicted"/>
<dbReference type="Proteomes" id="UP000251120">
    <property type="component" value="Chromosome"/>
</dbReference>
<organism evidence="3 5">
    <name type="scientific">Francisella adeliensis</name>
    <dbReference type="NCBI Taxonomy" id="2007306"/>
    <lineage>
        <taxon>Bacteria</taxon>
        <taxon>Pseudomonadati</taxon>
        <taxon>Pseudomonadota</taxon>
        <taxon>Gammaproteobacteria</taxon>
        <taxon>Thiotrichales</taxon>
        <taxon>Francisellaceae</taxon>
        <taxon>Francisella</taxon>
    </lineage>
</organism>
<evidence type="ECO:0000313" key="5">
    <source>
        <dbReference type="Proteomes" id="UP000251120"/>
    </source>
</evidence>
<dbReference type="Pfam" id="PF00248">
    <property type="entry name" value="Aldo_ket_red"/>
    <property type="match status" value="1"/>
</dbReference>
<evidence type="ECO:0000313" key="3">
    <source>
        <dbReference type="EMBL" id="AXA34011.1"/>
    </source>
</evidence>
<dbReference type="RefSeq" id="WP_112870186.1">
    <property type="nucleotide sequence ID" value="NZ_CP021781.1"/>
</dbReference>
<protein>
    <submittedName>
        <fullName evidence="4">Aldo/keto reductase</fullName>
    </submittedName>
</protein>
<dbReference type="InterPro" id="IPR036812">
    <property type="entry name" value="NAD(P)_OxRdtase_dom_sf"/>
</dbReference>
<name>A0A2Z4XYQ9_9GAMM</name>
<dbReference type="PANTHER" id="PTHR43625">
    <property type="entry name" value="AFLATOXIN B1 ALDEHYDE REDUCTASE"/>
    <property type="match status" value="1"/>
</dbReference>
<dbReference type="OrthoDB" id="9772407at2"/>
<dbReference type="GO" id="GO:0016491">
    <property type="term" value="F:oxidoreductase activity"/>
    <property type="evidence" value="ECO:0007669"/>
    <property type="project" value="UniProtKB-KW"/>
</dbReference>
<reference evidence="4 6" key="2">
    <citation type="submission" date="2019-08" db="EMBL/GenBank/DDBJ databases">
        <title>Complete genome sequences of Francisella adeliensis (FSC1325 and FSC1326).</title>
        <authorList>
            <person name="Ohrman C."/>
            <person name="Uneklint I."/>
            <person name="Vallesi A."/>
            <person name="Karlsson L."/>
            <person name="Sjodin A."/>
        </authorList>
    </citation>
    <scope>NUCLEOTIDE SEQUENCE [LARGE SCALE GENOMIC DNA]</scope>
    <source>
        <strain evidence="4 6">FSC1325</strain>
    </source>
</reference>
<keyword evidence="6" id="KW-1185">Reference proteome</keyword>
<feature type="domain" description="NADP-dependent oxidoreductase" evidence="2">
    <location>
        <begin position="25"/>
        <end position="323"/>
    </location>
</feature>
<dbReference type="SUPFAM" id="SSF51430">
    <property type="entry name" value="NAD(P)-linked oxidoreductase"/>
    <property type="match status" value="1"/>
</dbReference>
<dbReference type="Gene3D" id="3.20.20.100">
    <property type="entry name" value="NADP-dependent oxidoreductase domain"/>
    <property type="match status" value="1"/>
</dbReference>
<dbReference type="KEGG" id="fad:CDH04_06105"/>
<dbReference type="InterPro" id="IPR050791">
    <property type="entry name" value="Aldo-Keto_reductase"/>
</dbReference>
<gene>
    <name evidence="3" type="ORF">CDH04_06105</name>
    <name evidence="4" type="ORF">FZC43_06105</name>
</gene>
<dbReference type="InterPro" id="IPR023210">
    <property type="entry name" value="NADP_OxRdtase_dom"/>
</dbReference>
<evidence type="ECO:0000256" key="1">
    <source>
        <dbReference type="ARBA" id="ARBA00023002"/>
    </source>
</evidence>
<dbReference type="GO" id="GO:0005737">
    <property type="term" value="C:cytoplasm"/>
    <property type="evidence" value="ECO:0007669"/>
    <property type="project" value="TreeGrafter"/>
</dbReference>
<evidence type="ECO:0000259" key="2">
    <source>
        <dbReference type="Pfam" id="PF00248"/>
    </source>
</evidence>
<sequence length="344" mass="38736">MSKIKKYEQINTTKYINPVGNISVIGFGAMGISEFYGDTNADEAINAMKEALDNGINHFDTADGYAYGANEVFLGKHLNLKNTSIRKNLIIASKAGILRDKNDPNVRGICIEPKYLREQLNHSLKNLQTNYLDIFYVHRLPPNANEQELEVLGRFLKDIREEGLVKSVGLSEPNLEQLKILHQITSIDFVQSEYSLLERIVENNGILDMCKSNFINFVAYSPLCRGMLTDTFSTSLLQGNDFRQTLPKFTGNNYTENMKLIEKLKVIADSLNISLSILSLSWLISQNVLVIPGMRKTSRVKDSLTAYEINLNKEVLEKIDSIAHHGATHGTRYSQSAMDAYGFE</sequence>
<dbReference type="EMBL" id="CP021781">
    <property type="protein sequence ID" value="AXA34011.1"/>
    <property type="molecule type" value="Genomic_DNA"/>
</dbReference>
<dbReference type="Proteomes" id="UP000681131">
    <property type="component" value="Chromosome"/>
</dbReference>